<dbReference type="EMBL" id="FZNN01000009">
    <property type="protein sequence ID" value="SNR53268.1"/>
    <property type="molecule type" value="Genomic_DNA"/>
</dbReference>
<gene>
    <name evidence="1" type="ORF">SAMN06265370_10915</name>
</gene>
<keyword evidence="2" id="KW-1185">Reference proteome</keyword>
<evidence type="ECO:0000313" key="1">
    <source>
        <dbReference type="EMBL" id="SNR53268.1"/>
    </source>
</evidence>
<dbReference type="AlphaFoldDB" id="A0A238X3W5"/>
<sequence length="38" mass="4499">MNRAIVVTKARLQRDVANKNARIIWVMFNRNEESRARA</sequence>
<evidence type="ECO:0000313" key="2">
    <source>
        <dbReference type="Proteomes" id="UP000198417"/>
    </source>
</evidence>
<proteinExistence type="predicted"/>
<accession>A0A238X3W5</accession>
<name>A0A238X3W5_9RHOB</name>
<organism evidence="1 2">
    <name type="scientific">Puniceibacterium sediminis</name>
    <dbReference type="NCBI Taxonomy" id="1608407"/>
    <lineage>
        <taxon>Bacteria</taxon>
        <taxon>Pseudomonadati</taxon>
        <taxon>Pseudomonadota</taxon>
        <taxon>Alphaproteobacteria</taxon>
        <taxon>Rhodobacterales</taxon>
        <taxon>Paracoccaceae</taxon>
        <taxon>Puniceibacterium</taxon>
    </lineage>
</organism>
<dbReference type="Proteomes" id="UP000198417">
    <property type="component" value="Unassembled WGS sequence"/>
</dbReference>
<protein>
    <submittedName>
        <fullName evidence="1">Uncharacterized protein</fullName>
    </submittedName>
</protein>
<reference evidence="1 2" key="1">
    <citation type="submission" date="2017-06" db="EMBL/GenBank/DDBJ databases">
        <authorList>
            <person name="Kim H.J."/>
            <person name="Triplett B.A."/>
        </authorList>
    </citation>
    <scope>NUCLEOTIDE SEQUENCE [LARGE SCALE GENOMIC DNA]</scope>
    <source>
        <strain evidence="1 2">DSM 29052</strain>
    </source>
</reference>